<protein>
    <recommendedName>
        <fullName evidence="3">Thiamine pyrophosphate enzyme TPP-binding domain-containing protein</fullName>
    </recommendedName>
</protein>
<dbReference type="InterPro" id="IPR029061">
    <property type="entry name" value="THDP-binding"/>
</dbReference>
<feature type="region of interest" description="Disordered" evidence="2">
    <location>
        <begin position="143"/>
        <end position="179"/>
    </location>
</feature>
<proteinExistence type="predicted"/>
<dbReference type="Pfam" id="PF02775">
    <property type="entry name" value="TPP_enzyme_C"/>
    <property type="match status" value="1"/>
</dbReference>
<evidence type="ECO:0000256" key="2">
    <source>
        <dbReference type="SAM" id="MobiDB-lite"/>
    </source>
</evidence>
<dbReference type="Proteomes" id="UP001157017">
    <property type="component" value="Unassembled WGS sequence"/>
</dbReference>
<organism evidence="4 5">
    <name type="scientific">Angustibacter aerolatus</name>
    <dbReference type="NCBI Taxonomy" id="1162965"/>
    <lineage>
        <taxon>Bacteria</taxon>
        <taxon>Bacillati</taxon>
        <taxon>Actinomycetota</taxon>
        <taxon>Actinomycetes</taxon>
        <taxon>Kineosporiales</taxon>
        <taxon>Kineosporiaceae</taxon>
    </lineage>
</organism>
<dbReference type="SUPFAM" id="SSF52518">
    <property type="entry name" value="Thiamin diphosphate-binding fold (THDP-binding)"/>
    <property type="match status" value="1"/>
</dbReference>
<feature type="domain" description="Thiamine pyrophosphate enzyme TPP-binding" evidence="3">
    <location>
        <begin position="17"/>
        <end position="81"/>
    </location>
</feature>
<reference evidence="5" key="1">
    <citation type="journal article" date="2019" name="Int. J. Syst. Evol. Microbiol.">
        <title>The Global Catalogue of Microorganisms (GCM) 10K type strain sequencing project: providing services to taxonomists for standard genome sequencing and annotation.</title>
        <authorList>
            <consortium name="The Broad Institute Genomics Platform"/>
            <consortium name="The Broad Institute Genome Sequencing Center for Infectious Disease"/>
            <person name="Wu L."/>
            <person name="Ma J."/>
        </authorList>
    </citation>
    <scope>NUCLEOTIDE SEQUENCE [LARGE SCALE GENOMIC DNA]</scope>
    <source>
        <strain evidence="5">NBRC 108730</strain>
    </source>
</reference>
<feature type="region of interest" description="Disordered" evidence="2">
    <location>
        <begin position="96"/>
        <end position="128"/>
    </location>
</feature>
<name>A0ABQ6JEH1_9ACTN</name>
<evidence type="ECO:0000259" key="3">
    <source>
        <dbReference type="Pfam" id="PF02775"/>
    </source>
</evidence>
<feature type="compositionally biased region" description="Low complexity" evidence="2">
    <location>
        <begin position="96"/>
        <end position="107"/>
    </location>
</feature>
<dbReference type="InterPro" id="IPR000399">
    <property type="entry name" value="TPP-bd_CS"/>
</dbReference>
<keyword evidence="5" id="KW-1185">Reference proteome</keyword>
<evidence type="ECO:0000256" key="1">
    <source>
        <dbReference type="ARBA" id="ARBA00023052"/>
    </source>
</evidence>
<gene>
    <name evidence="4" type="ORF">GCM10025868_18380</name>
</gene>
<dbReference type="PANTHER" id="PTHR42981">
    <property type="entry name" value="PYRUVATE DEHYDROGENASE [UBIQUINONE]"/>
    <property type="match status" value="1"/>
</dbReference>
<evidence type="ECO:0000313" key="4">
    <source>
        <dbReference type="EMBL" id="GMA86588.1"/>
    </source>
</evidence>
<accession>A0ABQ6JEH1</accession>
<dbReference type="InterPro" id="IPR011766">
    <property type="entry name" value="TPP_enzyme_TPP-bd"/>
</dbReference>
<feature type="compositionally biased region" description="Basic residues" evidence="2">
    <location>
        <begin position="166"/>
        <end position="179"/>
    </location>
</feature>
<dbReference type="EMBL" id="BSUZ01000001">
    <property type="protein sequence ID" value="GMA86588.1"/>
    <property type="molecule type" value="Genomic_DNA"/>
</dbReference>
<feature type="compositionally biased region" description="Basic and acidic residues" evidence="2">
    <location>
        <begin position="143"/>
        <end position="152"/>
    </location>
</feature>
<dbReference type="PANTHER" id="PTHR42981:SF2">
    <property type="entry name" value="PYRUVATE DEHYDROGENASE [UBIQUINONE]"/>
    <property type="match status" value="1"/>
</dbReference>
<keyword evidence="1" id="KW-0786">Thiamine pyrophosphate</keyword>
<dbReference type="PROSITE" id="PS00187">
    <property type="entry name" value="TPP_ENZYMES"/>
    <property type="match status" value="1"/>
</dbReference>
<evidence type="ECO:0000313" key="5">
    <source>
        <dbReference type="Proteomes" id="UP001157017"/>
    </source>
</evidence>
<dbReference type="Gene3D" id="3.40.50.970">
    <property type="match status" value="1"/>
</dbReference>
<sequence>MRELDARLPDDAMIAVDCGTVTAWYARHLKVRPGMIASLSGTLLSMGGGLPYAIGAKTSHPDRPVIALLGDGAMQMNGVNEPDHGGARVAAVERPAPRRAGAEQPRPGVRRLGAAQQRGVAEVRGEPDAARRRLRRLGADARVARRADDVTGRRRRRLDGRALGRPPHRHRRRRRPGRA</sequence>
<comment type="caution">
    <text evidence="4">The sequence shown here is derived from an EMBL/GenBank/DDBJ whole genome shotgun (WGS) entry which is preliminary data.</text>
</comment>
<dbReference type="InterPro" id="IPR047211">
    <property type="entry name" value="POXB-like"/>
</dbReference>